<reference evidence="5 6" key="1">
    <citation type="journal article" date="2018" name="Mol. Biol. Evol.">
        <title>Analysis of the draft genome of the red seaweed Gracilariopsis chorda provides insights into genome size evolution in Rhodophyta.</title>
        <authorList>
            <person name="Lee J."/>
            <person name="Yang E.C."/>
            <person name="Graf L."/>
            <person name="Yang J.H."/>
            <person name="Qiu H."/>
            <person name="Zel Zion U."/>
            <person name="Chan C.X."/>
            <person name="Stephens T.G."/>
            <person name="Weber A.P.M."/>
            <person name="Boo G.H."/>
            <person name="Boo S.M."/>
            <person name="Kim K.M."/>
            <person name="Shin Y."/>
            <person name="Jung M."/>
            <person name="Lee S.J."/>
            <person name="Yim H.S."/>
            <person name="Lee J.H."/>
            <person name="Bhattacharya D."/>
            <person name="Yoon H.S."/>
        </authorList>
    </citation>
    <scope>NUCLEOTIDE SEQUENCE [LARGE SCALE GENOMIC DNA]</scope>
    <source>
        <strain evidence="5 6">SKKU-2015</strain>
        <tissue evidence="5">Whole body</tissue>
    </source>
</reference>
<evidence type="ECO:0000313" key="6">
    <source>
        <dbReference type="Proteomes" id="UP000247409"/>
    </source>
</evidence>
<gene>
    <name evidence="5" type="ORF">BWQ96_05118</name>
</gene>
<dbReference type="SUPFAM" id="SSF52096">
    <property type="entry name" value="ClpP/crotonase"/>
    <property type="match status" value="1"/>
</dbReference>
<dbReference type="Pfam" id="PF16113">
    <property type="entry name" value="ECH_2"/>
    <property type="match status" value="1"/>
</dbReference>
<accession>A0A2V3ISR1</accession>
<dbReference type="AlphaFoldDB" id="A0A2V3ISR1"/>
<organism evidence="5 6">
    <name type="scientific">Gracilariopsis chorda</name>
    <dbReference type="NCBI Taxonomy" id="448386"/>
    <lineage>
        <taxon>Eukaryota</taxon>
        <taxon>Rhodophyta</taxon>
        <taxon>Florideophyceae</taxon>
        <taxon>Rhodymeniophycidae</taxon>
        <taxon>Gracilariales</taxon>
        <taxon>Gracilariaceae</taxon>
        <taxon>Gracilariopsis</taxon>
    </lineage>
</organism>
<evidence type="ECO:0000256" key="1">
    <source>
        <dbReference type="ARBA" id="ARBA00001709"/>
    </source>
</evidence>
<dbReference type="InterPro" id="IPR045004">
    <property type="entry name" value="ECH_dom"/>
</dbReference>
<dbReference type="EMBL" id="NBIV01000069">
    <property type="protein sequence ID" value="PXF45144.1"/>
    <property type="molecule type" value="Genomic_DNA"/>
</dbReference>
<keyword evidence="3 5" id="KW-0378">Hydrolase</keyword>
<dbReference type="GO" id="GO:0003860">
    <property type="term" value="F:3-hydroxyisobutyryl-CoA hydrolase activity"/>
    <property type="evidence" value="ECO:0007669"/>
    <property type="project" value="UniProtKB-EC"/>
</dbReference>
<dbReference type="STRING" id="448386.A0A2V3ISR1"/>
<name>A0A2V3ISR1_9FLOR</name>
<dbReference type="PANTHER" id="PTHR43176">
    <property type="entry name" value="3-HYDROXYISOBUTYRYL-COA HYDROLASE-RELATED"/>
    <property type="match status" value="1"/>
</dbReference>
<dbReference type="Gene3D" id="3.90.226.10">
    <property type="entry name" value="2-enoyl-CoA Hydratase, Chain A, domain 1"/>
    <property type="match status" value="1"/>
</dbReference>
<sequence>MNVPQFCNIESNHHLVTFALTTNAQPTPSSLLSPLLECSDLQNPTVTTICLNRPRSLHALSTAMCNTLYARVSNARNQNLKLILLTSTTPTRAFCAGGDIRTMCLHAESHRYSLVDQFFRLEYSLFSLLASLHEPQLVALLDGVVMGGGAGLSIHAPFRVATEHSVFAMPEVNLGFHPDAGASYFLPRLSPGLGLYLALTGARLKGDQLVSAGIATHFVPSSAIPHLLKSLRQTKRQSEHHIETILETFCKLHTPPTKRMQFLLDAARQLFTLPSVSDIIENLKRIRTSPHHPFSHFAADVLQMMLVACPISVAVAFEALKRGAEMSLDDCLKMEFRLTARLIRRNDFVKGVRAVLIEKHRNAVWSPHSVSDVWDGDVKKMFEPLEKDTHVPELDLSHHLHGETARLQSRLARI</sequence>
<dbReference type="NCBIfam" id="NF004127">
    <property type="entry name" value="PRK05617.1"/>
    <property type="match status" value="1"/>
</dbReference>
<evidence type="ECO:0000313" key="5">
    <source>
        <dbReference type="EMBL" id="PXF45144.1"/>
    </source>
</evidence>
<dbReference type="OrthoDB" id="1737613at2759"/>
<evidence type="ECO:0000256" key="3">
    <source>
        <dbReference type="ARBA" id="ARBA00022801"/>
    </source>
</evidence>
<dbReference type="Proteomes" id="UP000247409">
    <property type="component" value="Unassembled WGS sequence"/>
</dbReference>
<dbReference type="GO" id="GO:0006574">
    <property type="term" value="P:L-valine catabolic process"/>
    <property type="evidence" value="ECO:0007669"/>
    <property type="project" value="TreeGrafter"/>
</dbReference>
<evidence type="ECO:0000259" key="4">
    <source>
        <dbReference type="Pfam" id="PF16113"/>
    </source>
</evidence>
<dbReference type="CDD" id="cd06558">
    <property type="entry name" value="crotonase-like"/>
    <property type="match status" value="1"/>
</dbReference>
<dbReference type="InterPro" id="IPR029045">
    <property type="entry name" value="ClpP/crotonase-like_dom_sf"/>
</dbReference>
<keyword evidence="6" id="KW-1185">Reference proteome</keyword>
<dbReference type="InterPro" id="IPR032259">
    <property type="entry name" value="HIBYL-CoA-H"/>
</dbReference>
<comment type="caution">
    <text evidence="5">The sequence shown here is derived from an EMBL/GenBank/DDBJ whole genome shotgun (WGS) entry which is preliminary data.</text>
</comment>
<dbReference type="PROSITE" id="PS00166">
    <property type="entry name" value="ENOYL_COA_HYDRATASE"/>
    <property type="match status" value="1"/>
</dbReference>
<dbReference type="PANTHER" id="PTHR43176:SF3">
    <property type="entry name" value="3-HYDROXYISOBUTYRYL-COA HYDROLASE, MITOCHONDRIAL"/>
    <property type="match status" value="1"/>
</dbReference>
<dbReference type="EC" id="3.1.2.4" evidence="2"/>
<proteinExistence type="predicted"/>
<feature type="domain" description="Enoyl-CoA hydratase/isomerase" evidence="4">
    <location>
        <begin position="47"/>
        <end position="382"/>
    </location>
</feature>
<evidence type="ECO:0000256" key="2">
    <source>
        <dbReference type="ARBA" id="ARBA00011915"/>
    </source>
</evidence>
<comment type="catalytic activity">
    <reaction evidence="1">
        <text>3-hydroxy-2-methylpropanoyl-CoA + H2O = 3-hydroxy-2-methylpropanoate + CoA + H(+)</text>
        <dbReference type="Rhea" id="RHEA:20888"/>
        <dbReference type="ChEBI" id="CHEBI:11805"/>
        <dbReference type="ChEBI" id="CHEBI:15377"/>
        <dbReference type="ChEBI" id="CHEBI:15378"/>
        <dbReference type="ChEBI" id="CHEBI:57287"/>
        <dbReference type="ChEBI" id="CHEBI:57340"/>
        <dbReference type="EC" id="3.1.2.4"/>
    </reaction>
</comment>
<dbReference type="InterPro" id="IPR018376">
    <property type="entry name" value="Enoyl-CoA_hyd/isom_CS"/>
</dbReference>
<protein>
    <recommendedName>
        <fullName evidence="2">3-hydroxyisobutyryl-CoA hydrolase</fullName>
        <ecNumber evidence="2">3.1.2.4</ecNumber>
    </recommendedName>
</protein>